<accession>A0A1G8A8I4</accession>
<evidence type="ECO:0000313" key="3">
    <source>
        <dbReference type="Proteomes" id="UP000199643"/>
    </source>
</evidence>
<keyword evidence="1" id="KW-0472">Membrane</keyword>
<keyword evidence="3" id="KW-1185">Reference proteome</keyword>
<reference evidence="3" key="1">
    <citation type="submission" date="2016-10" db="EMBL/GenBank/DDBJ databases">
        <authorList>
            <person name="Varghese N."/>
            <person name="Submissions S."/>
        </authorList>
    </citation>
    <scope>NUCLEOTIDE SEQUENCE [LARGE SCALE GENOMIC DNA]</scope>
    <source>
        <strain evidence="3">DSM 17933</strain>
    </source>
</reference>
<dbReference type="AlphaFoldDB" id="A0A1G8A8I4"/>
<dbReference type="Proteomes" id="UP000199643">
    <property type="component" value="Unassembled WGS sequence"/>
</dbReference>
<feature type="transmembrane region" description="Helical" evidence="1">
    <location>
        <begin position="12"/>
        <end position="32"/>
    </location>
</feature>
<organism evidence="2 3">
    <name type="scientific">Pedobacter terrae</name>
    <dbReference type="NCBI Taxonomy" id="405671"/>
    <lineage>
        <taxon>Bacteria</taxon>
        <taxon>Pseudomonadati</taxon>
        <taxon>Bacteroidota</taxon>
        <taxon>Sphingobacteriia</taxon>
        <taxon>Sphingobacteriales</taxon>
        <taxon>Sphingobacteriaceae</taxon>
        <taxon>Pedobacter</taxon>
    </lineage>
</organism>
<keyword evidence="1" id="KW-0812">Transmembrane</keyword>
<sequence>MKFFMNQNIVKWLRWLFLLPVSILMTAVIFYLPELLPGIIVSKNSAKNVMHVLSPFFTSIISILSAHVIAPNDKFKASLVIGLIWLLILSIALSIVIFKVKFYGQHQYILDGGMALISAVTGIAIALLMSWKLQNLQRNK</sequence>
<name>A0A1G8A8I4_9SPHI</name>
<gene>
    <name evidence="2" type="ORF">SAMN05421827_11839</name>
</gene>
<protein>
    <submittedName>
        <fullName evidence="2">Uncharacterized protein</fullName>
    </submittedName>
</protein>
<feature type="transmembrane region" description="Helical" evidence="1">
    <location>
        <begin position="52"/>
        <end position="70"/>
    </location>
</feature>
<evidence type="ECO:0000313" key="2">
    <source>
        <dbReference type="EMBL" id="SDH17177.1"/>
    </source>
</evidence>
<proteinExistence type="predicted"/>
<feature type="transmembrane region" description="Helical" evidence="1">
    <location>
        <begin position="77"/>
        <end position="100"/>
    </location>
</feature>
<evidence type="ECO:0000256" key="1">
    <source>
        <dbReference type="SAM" id="Phobius"/>
    </source>
</evidence>
<feature type="transmembrane region" description="Helical" evidence="1">
    <location>
        <begin position="112"/>
        <end position="131"/>
    </location>
</feature>
<keyword evidence="1" id="KW-1133">Transmembrane helix</keyword>
<dbReference type="STRING" id="405671.SAMN05421827_11839"/>
<dbReference type="EMBL" id="FNCH01000018">
    <property type="protein sequence ID" value="SDH17177.1"/>
    <property type="molecule type" value="Genomic_DNA"/>
</dbReference>